<sequence>MKKSLITSLIATFLFLNAILPASAASIVKITVSTDAEQYTSGNVINVSGTVLKDEKAGKGTSPMLQVKKDNTIVESYQWKDSEIGANGEISKTINPKKYESGYYTIQLSAKGTDLTSVSVEVVSTINKPDPSKPDPSKPDP</sequence>
<comment type="caution">
    <text evidence="2">The sequence shown here is derived from an EMBL/GenBank/DDBJ whole genome shotgun (WGS) entry which is preliminary data.</text>
</comment>
<evidence type="ECO:0000313" key="2">
    <source>
        <dbReference type="EMBL" id="MBK3497112.1"/>
    </source>
</evidence>
<name>A0ABS1HDF8_9BACL</name>
<dbReference type="Proteomes" id="UP000618943">
    <property type="component" value="Unassembled WGS sequence"/>
</dbReference>
<accession>A0ABS1HDF8</accession>
<feature type="non-terminal residue" evidence="2">
    <location>
        <position position="141"/>
    </location>
</feature>
<feature type="signal peptide" evidence="1">
    <location>
        <begin position="1"/>
        <end position="24"/>
    </location>
</feature>
<dbReference type="EMBL" id="JAEOAH010000050">
    <property type="protein sequence ID" value="MBK3497112.1"/>
    <property type="molecule type" value="Genomic_DNA"/>
</dbReference>
<keyword evidence="1" id="KW-0732">Signal</keyword>
<protein>
    <submittedName>
        <fullName evidence="2">Uncharacterized protein</fullName>
    </submittedName>
</protein>
<proteinExistence type="predicted"/>
<evidence type="ECO:0000313" key="3">
    <source>
        <dbReference type="Proteomes" id="UP000618943"/>
    </source>
</evidence>
<dbReference type="RefSeq" id="WP_200750417.1">
    <property type="nucleotide sequence ID" value="NZ_JAEOAH010000050.1"/>
</dbReference>
<reference evidence="2 3" key="1">
    <citation type="submission" date="2020-12" db="EMBL/GenBank/DDBJ databases">
        <title>YIM B01967 draft genome.</title>
        <authorList>
            <person name="Yan X."/>
        </authorList>
    </citation>
    <scope>NUCLEOTIDE SEQUENCE [LARGE SCALE GENOMIC DNA]</scope>
    <source>
        <strain evidence="2 3">YIM B01967</strain>
    </source>
</reference>
<feature type="chain" id="PRO_5045247374" evidence="1">
    <location>
        <begin position="25"/>
        <end position="141"/>
    </location>
</feature>
<keyword evidence="3" id="KW-1185">Reference proteome</keyword>
<evidence type="ECO:0000256" key="1">
    <source>
        <dbReference type="SAM" id="SignalP"/>
    </source>
</evidence>
<organism evidence="2 3">
    <name type="scientific">Viridibacillus soli</name>
    <dbReference type="NCBI Taxonomy" id="2798301"/>
    <lineage>
        <taxon>Bacteria</taxon>
        <taxon>Bacillati</taxon>
        <taxon>Bacillota</taxon>
        <taxon>Bacilli</taxon>
        <taxon>Bacillales</taxon>
        <taxon>Caryophanaceae</taxon>
        <taxon>Viridibacillus</taxon>
    </lineage>
</organism>
<gene>
    <name evidence="2" type="ORF">JFL43_20200</name>
</gene>